<accession>A0A1G2I159</accession>
<comment type="caution">
    <text evidence="5">The sequence shown here is derived from an EMBL/GenBank/DDBJ whole genome shotgun (WGS) entry which is preliminary data.</text>
</comment>
<feature type="domain" description="Glycosyltransferase subfamily 4-like N-terminal" evidence="4">
    <location>
        <begin position="5"/>
        <end position="150"/>
    </location>
</feature>
<feature type="domain" description="Glycosyl transferase family 1" evidence="3">
    <location>
        <begin position="192"/>
        <end position="358"/>
    </location>
</feature>
<evidence type="ECO:0000313" key="6">
    <source>
        <dbReference type="Proteomes" id="UP000176421"/>
    </source>
</evidence>
<dbReference type="Gene3D" id="3.40.50.2000">
    <property type="entry name" value="Glycogen Phosphorylase B"/>
    <property type="match status" value="2"/>
</dbReference>
<dbReference type="InterPro" id="IPR001296">
    <property type="entry name" value="Glyco_trans_1"/>
</dbReference>
<dbReference type="AlphaFoldDB" id="A0A1G2I159"/>
<sequence length="390" mass="44506">MMQTKICHVASADITVNFLLLPQLKSLLKEGYDIYVVCSNGKMIREIEREDIKVKTIEITRKLFSPISDIIAFIKLFFYFKKEKFSIVHTHAPKPALLGQLAAKMAGVPIIVNTIHGLYFTKDSSFIKKSLFVLTEKISAKYSDFIFSQNKEDMKTIVNEGIAKAKKVGYLGNGIDLQRFSFAKVSENSILRKKKELGLSENVKIIGIVGRLVKEKGYIEMFEAMKKIIKKYPNAILLSIGPEEPDKKDKLNKDTAKEYGIEKNVKFLGQRLDIEELYPLMDVFVLPSHREGFPRSVIEAMAIQRPIVVTNIRGCKEEIDNGKNGIVVPVKNPKKLAEAILLLLDNEGKAKRLSENARIKAVEEFDENLVFQRIFRQYKKLEAELHRRHS</sequence>
<dbReference type="SUPFAM" id="SSF53756">
    <property type="entry name" value="UDP-Glycosyltransferase/glycogen phosphorylase"/>
    <property type="match status" value="1"/>
</dbReference>
<dbReference type="Pfam" id="PF00534">
    <property type="entry name" value="Glycos_transf_1"/>
    <property type="match status" value="1"/>
</dbReference>
<protein>
    <recommendedName>
        <fullName evidence="7">Glycosyl transferase family 1</fullName>
    </recommendedName>
</protein>
<evidence type="ECO:0000256" key="2">
    <source>
        <dbReference type="ARBA" id="ARBA00022679"/>
    </source>
</evidence>
<dbReference type="STRING" id="1802206.A3D35_02275"/>
<organism evidence="5 6">
    <name type="scientific">Candidatus Staskawiczbacteria bacterium RIFCSPHIGHO2_02_FULL_34_9</name>
    <dbReference type="NCBI Taxonomy" id="1802206"/>
    <lineage>
        <taxon>Bacteria</taxon>
        <taxon>Candidatus Staskawicziibacteriota</taxon>
    </lineage>
</organism>
<gene>
    <name evidence="5" type="ORF">A3D35_02275</name>
</gene>
<dbReference type="EMBL" id="MHOS01000021">
    <property type="protein sequence ID" value="OGZ68544.1"/>
    <property type="molecule type" value="Genomic_DNA"/>
</dbReference>
<evidence type="ECO:0000259" key="4">
    <source>
        <dbReference type="Pfam" id="PF13477"/>
    </source>
</evidence>
<evidence type="ECO:0000259" key="3">
    <source>
        <dbReference type="Pfam" id="PF00534"/>
    </source>
</evidence>
<dbReference type="CDD" id="cd03808">
    <property type="entry name" value="GT4_CapM-like"/>
    <property type="match status" value="1"/>
</dbReference>
<dbReference type="PANTHER" id="PTHR12526">
    <property type="entry name" value="GLYCOSYLTRANSFERASE"/>
    <property type="match status" value="1"/>
</dbReference>
<keyword evidence="1" id="KW-0328">Glycosyltransferase</keyword>
<keyword evidence="2" id="KW-0808">Transferase</keyword>
<reference evidence="5 6" key="1">
    <citation type="journal article" date="2016" name="Nat. Commun.">
        <title>Thousands of microbial genomes shed light on interconnected biogeochemical processes in an aquifer system.</title>
        <authorList>
            <person name="Anantharaman K."/>
            <person name="Brown C.T."/>
            <person name="Hug L.A."/>
            <person name="Sharon I."/>
            <person name="Castelle C.J."/>
            <person name="Probst A.J."/>
            <person name="Thomas B.C."/>
            <person name="Singh A."/>
            <person name="Wilkins M.J."/>
            <person name="Karaoz U."/>
            <person name="Brodie E.L."/>
            <person name="Williams K.H."/>
            <person name="Hubbard S.S."/>
            <person name="Banfield J.F."/>
        </authorList>
    </citation>
    <scope>NUCLEOTIDE SEQUENCE [LARGE SCALE GENOMIC DNA]</scope>
</reference>
<evidence type="ECO:0000313" key="5">
    <source>
        <dbReference type="EMBL" id="OGZ68544.1"/>
    </source>
</evidence>
<dbReference type="GO" id="GO:0016757">
    <property type="term" value="F:glycosyltransferase activity"/>
    <property type="evidence" value="ECO:0007669"/>
    <property type="project" value="UniProtKB-KW"/>
</dbReference>
<proteinExistence type="predicted"/>
<evidence type="ECO:0000256" key="1">
    <source>
        <dbReference type="ARBA" id="ARBA00022676"/>
    </source>
</evidence>
<dbReference type="Pfam" id="PF13477">
    <property type="entry name" value="Glyco_trans_4_2"/>
    <property type="match status" value="1"/>
</dbReference>
<dbReference type="InterPro" id="IPR028098">
    <property type="entry name" value="Glyco_trans_4-like_N"/>
</dbReference>
<evidence type="ECO:0008006" key="7">
    <source>
        <dbReference type="Google" id="ProtNLM"/>
    </source>
</evidence>
<dbReference type="PANTHER" id="PTHR12526:SF510">
    <property type="entry name" value="D-INOSITOL 3-PHOSPHATE GLYCOSYLTRANSFERASE"/>
    <property type="match status" value="1"/>
</dbReference>
<dbReference type="Proteomes" id="UP000176421">
    <property type="component" value="Unassembled WGS sequence"/>
</dbReference>
<name>A0A1G2I159_9BACT</name>